<feature type="compositionally biased region" description="Basic and acidic residues" evidence="1">
    <location>
        <begin position="11"/>
        <end position="22"/>
    </location>
</feature>
<feature type="compositionally biased region" description="Low complexity" evidence="1">
    <location>
        <begin position="109"/>
        <end position="119"/>
    </location>
</feature>
<dbReference type="Proteomes" id="UP000054266">
    <property type="component" value="Unassembled WGS sequence"/>
</dbReference>
<name>A0A0D2FTX5_9EURO</name>
<organism evidence="2 3">
    <name type="scientific">Phialophora macrospora</name>
    <dbReference type="NCBI Taxonomy" id="1851006"/>
    <lineage>
        <taxon>Eukaryota</taxon>
        <taxon>Fungi</taxon>
        <taxon>Dikarya</taxon>
        <taxon>Ascomycota</taxon>
        <taxon>Pezizomycotina</taxon>
        <taxon>Eurotiomycetes</taxon>
        <taxon>Chaetothyriomycetidae</taxon>
        <taxon>Chaetothyriales</taxon>
        <taxon>Herpotrichiellaceae</taxon>
        <taxon>Phialophora</taxon>
    </lineage>
</organism>
<accession>A0A0D2FTX5</accession>
<proteinExistence type="predicted"/>
<dbReference type="HOGENOM" id="CLU_1539822_0_0_1"/>
<protein>
    <submittedName>
        <fullName evidence="2">Uncharacterized protein</fullName>
    </submittedName>
</protein>
<evidence type="ECO:0000313" key="3">
    <source>
        <dbReference type="Proteomes" id="UP000054266"/>
    </source>
</evidence>
<gene>
    <name evidence="2" type="ORF">PV04_02292</name>
</gene>
<sequence length="174" mass="19224">MDPTRGQVPTRRPDSAESEKKVPTTQRQRPPPSGVTGALERACNPPPLRIPPRQAYFPVSREPRSDGARTTSGGLAREGTRHDIGVNRDISLASVLNGLDPATVKSFTTRTTTASSADARPLKNENEEIDDQLMHFEEPWQDTKHAGPPLRVEHSHQSESESQEVDAMEKARQE</sequence>
<feature type="compositionally biased region" description="Basic and acidic residues" evidence="1">
    <location>
        <begin position="120"/>
        <end position="159"/>
    </location>
</feature>
<evidence type="ECO:0000313" key="2">
    <source>
        <dbReference type="EMBL" id="KIW69980.1"/>
    </source>
</evidence>
<reference evidence="2 3" key="1">
    <citation type="submission" date="2015-01" db="EMBL/GenBank/DDBJ databases">
        <title>The Genome Sequence of Capronia semiimmersa CBS27337.</title>
        <authorList>
            <consortium name="The Broad Institute Genomics Platform"/>
            <person name="Cuomo C."/>
            <person name="de Hoog S."/>
            <person name="Gorbushina A."/>
            <person name="Stielow B."/>
            <person name="Teixiera M."/>
            <person name="Abouelleil A."/>
            <person name="Chapman S.B."/>
            <person name="Priest M."/>
            <person name="Young S.K."/>
            <person name="Wortman J."/>
            <person name="Nusbaum C."/>
            <person name="Birren B."/>
        </authorList>
    </citation>
    <scope>NUCLEOTIDE SEQUENCE [LARGE SCALE GENOMIC DNA]</scope>
    <source>
        <strain evidence="2 3">CBS 27337</strain>
    </source>
</reference>
<feature type="region of interest" description="Disordered" evidence="1">
    <location>
        <begin position="1"/>
        <end position="82"/>
    </location>
</feature>
<dbReference type="EMBL" id="KN846957">
    <property type="protein sequence ID" value="KIW69980.1"/>
    <property type="molecule type" value="Genomic_DNA"/>
</dbReference>
<evidence type="ECO:0000256" key="1">
    <source>
        <dbReference type="SAM" id="MobiDB-lite"/>
    </source>
</evidence>
<feature type="region of interest" description="Disordered" evidence="1">
    <location>
        <begin position="109"/>
        <end position="174"/>
    </location>
</feature>
<keyword evidence="3" id="KW-1185">Reference proteome</keyword>
<dbReference type="AlphaFoldDB" id="A0A0D2FTX5"/>